<evidence type="ECO:0000256" key="2">
    <source>
        <dbReference type="ARBA" id="ARBA00001947"/>
    </source>
</evidence>
<evidence type="ECO:0000256" key="3">
    <source>
        <dbReference type="ARBA" id="ARBA00004968"/>
    </source>
</evidence>
<dbReference type="FunFam" id="3.20.20.140:FF:000032">
    <property type="entry name" value="Allantoinase Dal1"/>
    <property type="match status" value="1"/>
</dbReference>
<dbReference type="GO" id="GO:0004038">
    <property type="term" value="F:allantoinase activity"/>
    <property type="evidence" value="ECO:0007669"/>
    <property type="project" value="UniProtKB-EC"/>
</dbReference>
<evidence type="ECO:0000256" key="8">
    <source>
        <dbReference type="ARBA" id="ARBA00022801"/>
    </source>
</evidence>
<dbReference type="AlphaFoldDB" id="A0AAD6IUD3"/>
<dbReference type="PANTHER" id="PTHR43668">
    <property type="entry name" value="ALLANTOINASE"/>
    <property type="match status" value="1"/>
</dbReference>
<dbReference type="SUPFAM" id="SSF51556">
    <property type="entry name" value="Metallo-dependent hydrolases"/>
    <property type="match status" value="1"/>
</dbReference>
<dbReference type="InterPro" id="IPR032466">
    <property type="entry name" value="Metal_Hydrolase"/>
</dbReference>
<dbReference type="InterPro" id="IPR006680">
    <property type="entry name" value="Amidohydro-rel"/>
</dbReference>
<dbReference type="Proteomes" id="UP001221413">
    <property type="component" value="Unassembled WGS sequence"/>
</dbReference>
<dbReference type="SUPFAM" id="SSF51338">
    <property type="entry name" value="Composite domain of metallo-dependent hydrolases"/>
    <property type="match status" value="1"/>
</dbReference>
<feature type="region of interest" description="Disordered" evidence="10">
    <location>
        <begin position="1"/>
        <end position="24"/>
    </location>
</feature>
<dbReference type="GO" id="GO:0050897">
    <property type="term" value="F:cobalt ion binding"/>
    <property type="evidence" value="ECO:0007669"/>
    <property type="project" value="InterPro"/>
</dbReference>
<comment type="subunit">
    <text evidence="5">Homotetramer.</text>
</comment>
<evidence type="ECO:0000313" key="13">
    <source>
        <dbReference type="Proteomes" id="UP001221413"/>
    </source>
</evidence>
<evidence type="ECO:0000313" key="12">
    <source>
        <dbReference type="EMBL" id="KAJ6258636.1"/>
    </source>
</evidence>
<dbReference type="GO" id="GO:0005737">
    <property type="term" value="C:cytoplasm"/>
    <property type="evidence" value="ECO:0007669"/>
    <property type="project" value="TreeGrafter"/>
</dbReference>
<evidence type="ECO:0000256" key="4">
    <source>
        <dbReference type="ARBA" id="ARBA00010368"/>
    </source>
</evidence>
<evidence type="ECO:0000256" key="9">
    <source>
        <dbReference type="ARBA" id="ARBA00022833"/>
    </source>
</evidence>
<dbReference type="Pfam" id="PF01979">
    <property type="entry name" value="Amidohydro_1"/>
    <property type="match status" value="1"/>
</dbReference>
<dbReference type="GO" id="GO:0008270">
    <property type="term" value="F:zinc ion binding"/>
    <property type="evidence" value="ECO:0007669"/>
    <property type="project" value="InterPro"/>
</dbReference>
<dbReference type="InterPro" id="IPR050138">
    <property type="entry name" value="DHOase/Allantoinase_Hydrolase"/>
</dbReference>
<name>A0AAD6IUD3_DREDA</name>
<keyword evidence="9" id="KW-0862">Zinc</keyword>
<dbReference type="PROSITE" id="PS01137">
    <property type="entry name" value="TATD_1"/>
    <property type="match status" value="1"/>
</dbReference>
<feature type="domain" description="Amidohydrolase-related" evidence="11">
    <location>
        <begin position="189"/>
        <end position="554"/>
    </location>
</feature>
<sequence>MRWVFGNTADKAPDTVDTPIGWPRPNEPGIDIRLILQVHRNRKPTQLFERRLHTCPQQSAAASHSFRELGCKSTLAGAPGTTCIVLDRPEASPASSNYQIQTGGYTAHSPSTTQSIQQDNSRMYTASTDADQASTIVLASSNAILNGKLTPATILVSTATGKITHVYDQLLPAAVFASCLSYTDYSPKVLMPGLVDAHVHLNEPGWRTEWEGFETGTRAAAFGGVTTVVDMPLNAIPPTTTVENFKLKVAAAKGQCWVDVGFYGGVIPGNEGDLVDLVREGVRGFKCFLIDSGVEEFPAVSGEDVEKAMKELKDQDTVLMFHAEKLPPIAESVGDAVLHGDPPLAPKGALEAYSTFLASRPPAFETYAVAEILAAAPTAPNLPLHIVHLSAIECLPMLQQAQQSGVKITAETCFHYLALAAEDIKDGDTRHKCCPPIRERANADGLWDALKDGLITTVVSDHSPCTPNLKLVGGGDFFQAWGGISTVGLGLSVLWTEGKKRGVDLCQISRWTSEETARQVGLLGRKGKLAAGYDADICVFDPETSFRVTTSEMHFKNKLTPYEDKVLNGIVCETWLRGKKIYTKDTGFDEAAGPIGNLLLEKRQDETVPIATVAAKEEGEAKLVNVNTASSTVQVLPN</sequence>
<gene>
    <name evidence="12" type="ORF">Dda_6684</name>
</gene>
<evidence type="ECO:0000256" key="10">
    <source>
        <dbReference type="SAM" id="MobiDB-lite"/>
    </source>
</evidence>
<organism evidence="12 13">
    <name type="scientific">Drechslerella dactyloides</name>
    <name type="common">Nematode-trapping fungus</name>
    <name type="synonym">Arthrobotrys dactyloides</name>
    <dbReference type="NCBI Taxonomy" id="74499"/>
    <lineage>
        <taxon>Eukaryota</taxon>
        <taxon>Fungi</taxon>
        <taxon>Dikarya</taxon>
        <taxon>Ascomycota</taxon>
        <taxon>Pezizomycotina</taxon>
        <taxon>Orbiliomycetes</taxon>
        <taxon>Orbiliales</taxon>
        <taxon>Orbiliaceae</taxon>
        <taxon>Drechslerella</taxon>
    </lineage>
</organism>
<protein>
    <recommendedName>
        <fullName evidence="6">allantoinase</fullName>
        <ecNumber evidence="6">3.5.2.5</ecNumber>
    </recommendedName>
</protein>
<dbReference type="EMBL" id="JAQGDS010000008">
    <property type="protein sequence ID" value="KAJ6258636.1"/>
    <property type="molecule type" value="Genomic_DNA"/>
</dbReference>
<keyword evidence="13" id="KW-1185">Reference proteome</keyword>
<evidence type="ECO:0000256" key="7">
    <source>
        <dbReference type="ARBA" id="ARBA00022723"/>
    </source>
</evidence>
<evidence type="ECO:0000256" key="1">
    <source>
        <dbReference type="ARBA" id="ARBA00001756"/>
    </source>
</evidence>
<accession>A0AAD6IUD3</accession>
<comment type="cofactor">
    <cofactor evidence="2">
        <name>Zn(2+)</name>
        <dbReference type="ChEBI" id="CHEBI:29105"/>
    </cofactor>
</comment>
<keyword evidence="8" id="KW-0378">Hydrolase</keyword>
<dbReference type="InterPro" id="IPR002195">
    <property type="entry name" value="Dihydroorotase_CS"/>
</dbReference>
<evidence type="ECO:0000259" key="11">
    <source>
        <dbReference type="Pfam" id="PF01979"/>
    </source>
</evidence>
<evidence type="ECO:0000256" key="6">
    <source>
        <dbReference type="ARBA" id="ARBA00012863"/>
    </source>
</evidence>
<dbReference type="InterPro" id="IPR011059">
    <property type="entry name" value="Metal-dep_hydrolase_composite"/>
</dbReference>
<dbReference type="PROSITE" id="PS00482">
    <property type="entry name" value="DIHYDROOROTASE_1"/>
    <property type="match status" value="1"/>
</dbReference>
<dbReference type="NCBIfam" id="TIGR03178">
    <property type="entry name" value="allantoinase"/>
    <property type="match status" value="1"/>
</dbReference>
<comment type="pathway">
    <text evidence="3">Nitrogen metabolism; (S)-allantoin degradation; allantoate from (S)-allantoin: step 1/1.</text>
</comment>
<dbReference type="GO" id="GO:0000256">
    <property type="term" value="P:allantoin catabolic process"/>
    <property type="evidence" value="ECO:0007669"/>
    <property type="project" value="InterPro"/>
</dbReference>
<dbReference type="GO" id="GO:0006145">
    <property type="term" value="P:purine nucleobase catabolic process"/>
    <property type="evidence" value="ECO:0007669"/>
    <property type="project" value="TreeGrafter"/>
</dbReference>
<dbReference type="PANTHER" id="PTHR43668:SF2">
    <property type="entry name" value="ALLANTOINASE"/>
    <property type="match status" value="1"/>
</dbReference>
<evidence type="ECO:0000256" key="5">
    <source>
        <dbReference type="ARBA" id="ARBA00011881"/>
    </source>
</evidence>
<dbReference type="Gene3D" id="3.20.20.140">
    <property type="entry name" value="Metal-dependent hydrolases"/>
    <property type="match status" value="1"/>
</dbReference>
<comment type="similarity">
    <text evidence="4">Belongs to the metallo-dependent hydrolases superfamily. Allantoinase family.</text>
</comment>
<comment type="caution">
    <text evidence="12">The sequence shown here is derived from an EMBL/GenBank/DDBJ whole genome shotgun (WGS) entry which is preliminary data.</text>
</comment>
<proteinExistence type="inferred from homology"/>
<reference evidence="12" key="1">
    <citation type="submission" date="2023-01" db="EMBL/GenBank/DDBJ databases">
        <title>The chitinases involved in constricting ring structure development in the nematode-trapping fungus Drechslerella dactyloides.</title>
        <authorList>
            <person name="Wang R."/>
            <person name="Zhang L."/>
            <person name="Tang P."/>
            <person name="Li S."/>
            <person name="Liang L."/>
        </authorList>
    </citation>
    <scope>NUCLEOTIDE SEQUENCE</scope>
    <source>
        <strain evidence="12">YMF1.00031</strain>
    </source>
</reference>
<dbReference type="InterPro" id="IPR017593">
    <property type="entry name" value="Allantoinase"/>
</dbReference>
<comment type="catalytic activity">
    <reaction evidence="1">
        <text>(S)-allantoin + H2O = allantoate + H(+)</text>
        <dbReference type="Rhea" id="RHEA:17029"/>
        <dbReference type="ChEBI" id="CHEBI:15377"/>
        <dbReference type="ChEBI" id="CHEBI:15378"/>
        <dbReference type="ChEBI" id="CHEBI:15678"/>
        <dbReference type="ChEBI" id="CHEBI:17536"/>
        <dbReference type="EC" id="3.5.2.5"/>
    </reaction>
</comment>
<keyword evidence="7" id="KW-0479">Metal-binding</keyword>
<dbReference type="EC" id="3.5.2.5" evidence="6"/>
<dbReference type="InterPro" id="IPR018228">
    <property type="entry name" value="DNase_TatD-rel_CS"/>
</dbReference>